<accession>A0ACD0NYM5</accession>
<proteinExistence type="predicted"/>
<keyword evidence="2" id="KW-1185">Reference proteome</keyword>
<protein>
    <submittedName>
        <fullName evidence="1">AAA-domain-containing protein</fullName>
    </submittedName>
</protein>
<evidence type="ECO:0000313" key="1">
    <source>
        <dbReference type="EMBL" id="PWN50872.1"/>
    </source>
</evidence>
<name>A0ACD0NYM5_9BASI</name>
<dbReference type="EMBL" id="KZ819890">
    <property type="protein sequence ID" value="PWN50872.1"/>
    <property type="molecule type" value="Genomic_DNA"/>
</dbReference>
<reference evidence="1 2" key="1">
    <citation type="journal article" date="2018" name="Mol. Biol. Evol.">
        <title>Broad Genomic Sampling Reveals a Smut Pathogenic Ancestry of the Fungal Clade Ustilaginomycotina.</title>
        <authorList>
            <person name="Kijpornyongpan T."/>
            <person name="Mondo S.J."/>
            <person name="Barry K."/>
            <person name="Sandor L."/>
            <person name="Lee J."/>
            <person name="Lipzen A."/>
            <person name="Pangilinan J."/>
            <person name="LaButti K."/>
            <person name="Hainaut M."/>
            <person name="Henrissat B."/>
            <person name="Grigoriev I.V."/>
            <person name="Spatafora J.W."/>
            <person name="Aime M.C."/>
        </authorList>
    </citation>
    <scope>NUCLEOTIDE SEQUENCE [LARGE SCALE GENOMIC DNA]</scope>
    <source>
        <strain evidence="1 2">SA 807</strain>
    </source>
</reference>
<evidence type="ECO:0000313" key="2">
    <source>
        <dbReference type="Proteomes" id="UP000245626"/>
    </source>
</evidence>
<sequence length="1341" mass="145104">MTISQPQSLSASVRVLPISEYHKDVNQSEKVFLSASFWQKLLDSRPNVSGQSLVALSITVDGPSLPKAVRSLNRSIAVWASKSTVEQEERSGGNEDQFGLLTEAVSPSYDPLIAPNFQDVLVVSPSLGTRLGLRTTVSSSVSDLAKSQTTKVTIRRHVPIPLSAVYLSASTEVDYELAQASHDFLLEELDGIIARQGDSFRPSFGAGAFRVIMTEPTLQGVVSKDKTQILLTLDTDGDDQEPELDRIISSASSQLEGALSIGDSEMDEEEEDDISIDERFLAQSVLEEFSSDDGAASAWEWRGRARDAVDGMRKRVLGANMNQDAWSEHEAAQKGDSSSREEVDEESAILLSEKGFLSLGAFNGDWAVAHFAGQEQSRVVRLFCLPTNALSTSTEALLPPMLLQNLHSPETFDPTLDAVSGLFLRPLDLNSIPRPDIASSPLVQSCPLPLPFADSLTIARVAGPMSVDRAYQGLFLEALRTYFEGKRRICKENDVIAVAIEGDKVRFVRKASEQEASNEGSQDDVSELRLPSARRSIKTAIVYFRIKHLTSELGAPLEVKHQLPEAALALLRRSQLGELGCVVDPDVTKMVQTGVERCRVSDAARWLDIVSDTPDRPQGSGDGDNQLSPLTGPSSPYATILSLLKATLMPSAKSFDLHLSILLKGARGCGKGTVARWVAQAAGVQIIEIDCFDLISDTDTRTEGILRARFDKTADCAPTILMLKNIEALARKSQALETGQEPPMATILQDCLEGLKKATSEMDAKAGMPLPVAVFGSTSDAEKCPTGVLGCFKHEVQFDAPNEAERLQILNSALDGVALGPDVDVKGLATQTAALVAADLVDLVSRAKLASVGRLKLERKSDSCWSDADIVTAGLILTGSDFDKALNKARSSYSESIGAPKIPNVTWDDVGGLASVKNDILDTIQLPLEHPELFSDGLKKRSGILLYGPPGTGKTLLAKAVATSCSLNFFSVKGPELLNMYIGESEANVRRVFQRARDAKPCVIFFDELDSVAPKRGNQGDSGGVMDRIVSQLLAELDGMAGGSEGTDVFVIGATNRPDLLDPALLRPGRFDRMLYLSVSETHEAQLNILQALTRKFKLDPDVEDLSVIADQCPFNLTGADFYALCSDAMLKAMTRKASEVDEIIAGLNSQAGPPPHEHPHPLTPQYYLAELARPEEIEVRVSRKDFEAALAELVPSVSEQEMAHYREVQAKFSSPKDDPSTKEQESLGGTRPDEEQRPLLTQPGEFHKCTEEGDKDGSPSTLGKTMGTDVKGYQYQPWQQGGSNTSTDQPSSNGSDQRALASSDGNANGLHLEGDQDEDEVSREAATRLAKRNGKARVIE</sequence>
<organism evidence="1 2">
    <name type="scientific">Violaceomyces palustris</name>
    <dbReference type="NCBI Taxonomy" id="1673888"/>
    <lineage>
        <taxon>Eukaryota</taxon>
        <taxon>Fungi</taxon>
        <taxon>Dikarya</taxon>
        <taxon>Basidiomycota</taxon>
        <taxon>Ustilaginomycotina</taxon>
        <taxon>Ustilaginomycetes</taxon>
        <taxon>Violaceomycetales</taxon>
        <taxon>Violaceomycetaceae</taxon>
        <taxon>Violaceomyces</taxon>
    </lineage>
</organism>
<gene>
    <name evidence="1" type="ORF">IE53DRAFT_362023</name>
</gene>
<dbReference type="Proteomes" id="UP000245626">
    <property type="component" value="Unassembled WGS sequence"/>
</dbReference>